<protein>
    <submittedName>
        <fullName evidence="1">Putative orfan</fullName>
    </submittedName>
</protein>
<accession>A0A6N1NTU7</accession>
<organism evidence="1">
    <name type="scientific">Tupanvirus soda lake</name>
    <dbReference type="NCBI Taxonomy" id="2126985"/>
    <lineage>
        <taxon>Viruses</taxon>
        <taxon>Varidnaviria</taxon>
        <taxon>Bamfordvirae</taxon>
        <taxon>Nucleocytoviricota</taxon>
        <taxon>Megaviricetes</taxon>
        <taxon>Imitervirales</taxon>
        <taxon>Mimiviridae</taxon>
        <taxon>Megamimivirinae</taxon>
        <taxon>Tupanvirus</taxon>
        <taxon>Tupanvirus salinum</taxon>
    </lineage>
</organism>
<sequence>MCEAYITSVYVLLKIEKICNRYQFCITLDKKNIMVGYLKYLGTFEPSTNEIIIDCAYLNKSISIEVPIKKWHVICSIDHYESDGVLYIHTDNFNVHDTKIKIDERYFRSKAIIYDRKCYSKLKQYLGKYIDEDVFFEKGYEINESKEFVLSSVPQGWWKGQICKFVNKENEITAIGIFF</sequence>
<reference evidence="1" key="1">
    <citation type="submission" date="2017-01" db="EMBL/GenBank/DDBJ databases">
        <authorList>
            <person name="Assis F.L."/>
            <person name="Abrahao J.S."/>
            <person name="Silva L."/>
            <person name="Khalil J.B."/>
            <person name="Rodrigues R."/>
            <person name="Silva L.S."/>
            <person name="Arantes T."/>
            <person name="Boratto P."/>
            <person name="Andrade M."/>
            <person name="Kroon E.G."/>
            <person name="Ribeiro B."/>
            <person name="Bergier I."/>
            <person name="Seligmann H."/>
            <person name="Ghigo E."/>
            <person name="Colson P."/>
            <person name="Levasseur A."/>
            <person name="Raoult D."/>
            <person name="Scola B.L."/>
        </authorList>
    </citation>
    <scope>NUCLEOTIDE SEQUENCE</scope>
    <source>
        <strain evidence="1">Soda lake</strain>
    </source>
</reference>
<name>A0A6N1NTU7_9VIRU</name>
<dbReference type="RefSeq" id="YP_010781576.1">
    <property type="nucleotide sequence ID" value="NC_075039.1"/>
</dbReference>
<dbReference type="GeneID" id="80518340"/>
<dbReference type="EMBL" id="KY523104">
    <property type="protein sequence ID" value="QKU34923.1"/>
    <property type="molecule type" value="Genomic_DNA"/>
</dbReference>
<evidence type="ECO:0000313" key="1">
    <source>
        <dbReference type="EMBL" id="QKU34923.1"/>
    </source>
</evidence>
<dbReference type="KEGG" id="vg:80518340"/>
<reference evidence="1" key="2">
    <citation type="journal article" date="2018" name="Nat. Commun.">
        <title>Tailed giant Tupanvirus possesses the most complete translational apparatus of the known virosphere.</title>
        <authorList>
            <person name="Abrahao J."/>
            <person name="Silva L."/>
            <person name="Silva L.S."/>
            <person name="Khalil J.Y.B."/>
            <person name="Rodrigues R."/>
            <person name="Arantes T."/>
            <person name="Assis F."/>
            <person name="Boratto P."/>
            <person name="Andrade M."/>
            <person name="Kroon E.G."/>
            <person name="Ribeiro B."/>
            <person name="Bergier I."/>
            <person name="Seligmann H."/>
            <person name="Ghigo E."/>
            <person name="Colson P."/>
            <person name="Levasseur A."/>
            <person name="Kroemer G."/>
            <person name="Raoult D."/>
            <person name="La Scola B."/>
        </authorList>
    </citation>
    <scope>NUCLEOTIDE SEQUENCE [LARGE SCALE GENOMIC DNA]</scope>
    <source>
        <strain evidence="1">Soda lake</strain>
    </source>
</reference>
<proteinExistence type="predicted"/>